<evidence type="ECO:0000313" key="3">
    <source>
        <dbReference type="EMBL" id="AAX96604.1"/>
    </source>
</evidence>
<gene>
    <name evidence="2" type="ordered locus">LOC_Os11g22770</name>
</gene>
<evidence type="ECO:0000256" key="1">
    <source>
        <dbReference type="SAM" id="MobiDB-lite"/>
    </source>
</evidence>
<evidence type="ECO:0000313" key="2">
    <source>
        <dbReference type="EMBL" id="AAX96009.1"/>
    </source>
</evidence>
<dbReference type="EMBL" id="AC146938">
    <property type="protein sequence ID" value="AAX96009.1"/>
    <property type="molecule type" value="Genomic_DNA"/>
</dbReference>
<dbReference type="AlphaFoldDB" id="Q2R600"/>
<organism evidence="3 4">
    <name type="scientific">Oryza sativa subsp. japonica</name>
    <name type="common">Rice</name>
    <dbReference type="NCBI Taxonomy" id="39947"/>
    <lineage>
        <taxon>Eukaryota</taxon>
        <taxon>Viridiplantae</taxon>
        <taxon>Streptophyta</taxon>
        <taxon>Embryophyta</taxon>
        <taxon>Tracheophyta</taxon>
        <taxon>Spermatophyta</taxon>
        <taxon>Magnoliopsida</taxon>
        <taxon>Liliopsida</taxon>
        <taxon>Poales</taxon>
        <taxon>Poaceae</taxon>
        <taxon>BOP clade</taxon>
        <taxon>Oryzoideae</taxon>
        <taxon>Oryzeae</taxon>
        <taxon>Oryzinae</taxon>
        <taxon>Oryza</taxon>
        <taxon>Oryza sativa</taxon>
    </lineage>
</organism>
<reference evidence="4" key="4">
    <citation type="journal article" date="2008" name="Nucleic Acids Res.">
        <title>The rice annotation project database (RAP-DB): 2008 update.</title>
        <authorList>
            <consortium name="The rice annotation project (RAP)"/>
        </authorList>
    </citation>
    <scope>GENOME REANNOTATION</scope>
    <source>
        <strain evidence="4">cv. Nipponbare</strain>
    </source>
</reference>
<proteinExistence type="predicted"/>
<dbReference type="Proteomes" id="UP000000763">
    <property type="component" value="Chromosome 11"/>
</dbReference>
<reference evidence="3" key="3">
    <citation type="submission" date="2006-11" db="EMBL/GenBank/DDBJ databases">
        <title>.</title>
        <authorList>
            <person name="Buell C."/>
            <person name="Yuan Q."/>
            <person name="Ouyang S."/>
            <person name="Liu J."/>
            <person name="Wang A."/>
            <person name="Maiti R."/>
            <person name="Lin H."/>
            <person name="Zhu W."/>
            <person name="Hamilton J."/>
            <person name="Jones K."/>
            <person name="Tallon L."/>
            <person name="Feldblyum T."/>
            <person name="Tsitrin T."/>
            <person name="Bera J."/>
            <person name="Kim M."/>
            <person name="Jin S."/>
            <person name="Fadrosh D."/>
            <person name="Vuong H."/>
            <person name="Overton II L."/>
            <person name="Reardon M."/>
            <person name="Weaver B."/>
            <person name="Johri S."/>
            <person name="Lewis M."/>
            <person name="Utterback T."/>
            <person name="Van Aken S."/>
            <person name="Wortman J."/>
            <person name="Haas B."/>
            <person name="Koo H."/>
            <person name="Zismann V."/>
            <person name="Hsiao J."/>
            <person name="Iobst S."/>
            <person name="de Vazeilles A."/>
            <person name="White O."/>
            <person name="Salzberg S."/>
            <person name="Fraser C."/>
        </authorList>
    </citation>
    <scope>NUCLEOTIDE SEQUENCE</scope>
</reference>
<evidence type="ECO:0000313" key="4">
    <source>
        <dbReference type="Proteomes" id="UP000000763"/>
    </source>
</evidence>
<reference evidence="4" key="1">
    <citation type="journal article" date="2005" name="Nature">
        <title>The map-based sequence of the rice genome.</title>
        <authorList>
            <consortium name="International rice genome sequencing project (IRGSP)"/>
            <person name="Matsumoto T."/>
            <person name="Wu J."/>
            <person name="Kanamori H."/>
            <person name="Katayose Y."/>
            <person name="Fujisawa M."/>
            <person name="Namiki N."/>
            <person name="Mizuno H."/>
            <person name="Yamamoto K."/>
            <person name="Antonio B.A."/>
            <person name="Baba T."/>
            <person name="Sakata K."/>
            <person name="Nagamura Y."/>
            <person name="Aoki H."/>
            <person name="Arikawa K."/>
            <person name="Arita K."/>
            <person name="Bito T."/>
            <person name="Chiden Y."/>
            <person name="Fujitsuka N."/>
            <person name="Fukunaka R."/>
            <person name="Hamada M."/>
            <person name="Harada C."/>
            <person name="Hayashi A."/>
            <person name="Hijishita S."/>
            <person name="Honda M."/>
            <person name="Hosokawa S."/>
            <person name="Ichikawa Y."/>
            <person name="Idonuma A."/>
            <person name="Iijima M."/>
            <person name="Ikeda M."/>
            <person name="Ikeno M."/>
            <person name="Ito K."/>
            <person name="Ito S."/>
            <person name="Ito T."/>
            <person name="Ito Y."/>
            <person name="Ito Y."/>
            <person name="Iwabuchi A."/>
            <person name="Kamiya K."/>
            <person name="Karasawa W."/>
            <person name="Kurita K."/>
            <person name="Katagiri S."/>
            <person name="Kikuta A."/>
            <person name="Kobayashi H."/>
            <person name="Kobayashi N."/>
            <person name="Machita K."/>
            <person name="Maehara T."/>
            <person name="Masukawa M."/>
            <person name="Mizubayashi T."/>
            <person name="Mukai Y."/>
            <person name="Nagasaki H."/>
            <person name="Nagata Y."/>
            <person name="Naito S."/>
            <person name="Nakashima M."/>
            <person name="Nakama Y."/>
            <person name="Nakamichi Y."/>
            <person name="Nakamura M."/>
            <person name="Meguro A."/>
            <person name="Negishi M."/>
            <person name="Ohta I."/>
            <person name="Ohta T."/>
            <person name="Okamoto M."/>
            <person name="Ono N."/>
            <person name="Saji S."/>
            <person name="Sakaguchi M."/>
            <person name="Sakai K."/>
            <person name="Shibata M."/>
            <person name="Shimokawa T."/>
            <person name="Song J."/>
            <person name="Takazaki Y."/>
            <person name="Terasawa K."/>
            <person name="Tsugane M."/>
            <person name="Tsuji K."/>
            <person name="Ueda S."/>
            <person name="Waki K."/>
            <person name="Yamagata H."/>
            <person name="Yamamoto M."/>
            <person name="Yamamoto S."/>
            <person name="Yamane H."/>
            <person name="Yoshiki S."/>
            <person name="Yoshihara R."/>
            <person name="Yukawa K."/>
            <person name="Zhong H."/>
            <person name="Yano M."/>
            <person name="Yuan Q."/>
            <person name="Ouyang S."/>
            <person name="Liu J."/>
            <person name="Jones K.M."/>
            <person name="Gansberger K."/>
            <person name="Moffat K."/>
            <person name="Hill J."/>
            <person name="Bera J."/>
            <person name="Fadrosh D."/>
            <person name="Jin S."/>
            <person name="Johri S."/>
            <person name="Kim M."/>
            <person name="Overton L."/>
            <person name="Reardon M."/>
            <person name="Tsitrin T."/>
            <person name="Vuong H."/>
            <person name="Weaver B."/>
            <person name="Ciecko A."/>
            <person name="Tallon L."/>
            <person name="Jackson J."/>
            <person name="Pai G."/>
            <person name="Aken S.V."/>
            <person name="Utterback T."/>
            <person name="Reidmuller S."/>
            <person name="Feldblyum T."/>
            <person name="Hsiao J."/>
            <person name="Zismann V."/>
            <person name="Iobst S."/>
            <person name="de Vazeille A.R."/>
            <person name="Buell C.R."/>
            <person name="Ying K."/>
            <person name="Li Y."/>
            <person name="Lu T."/>
            <person name="Huang Y."/>
            <person name="Zhao Q."/>
            <person name="Feng Q."/>
            <person name="Zhang L."/>
            <person name="Zhu J."/>
            <person name="Weng Q."/>
            <person name="Mu J."/>
            <person name="Lu Y."/>
            <person name="Fan D."/>
            <person name="Liu Y."/>
            <person name="Guan J."/>
            <person name="Zhang Y."/>
            <person name="Yu S."/>
            <person name="Liu X."/>
            <person name="Zhang Y."/>
            <person name="Hong G."/>
            <person name="Han B."/>
            <person name="Choisne N."/>
            <person name="Demange N."/>
            <person name="Orjeda G."/>
            <person name="Samain S."/>
            <person name="Cattolico L."/>
            <person name="Pelletier E."/>
            <person name="Couloux A."/>
            <person name="Segurens B."/>
            <person name="Wincker P."/>
            <person name="D'Hont A."/>
            <person name="Scarpelli C."/>
            <person name="Weissenbach J."/>
            <person name="Salanoubat M."/>
            <person name="Quetier F."/>
            <person name="Yu Y."/>
            <person name="Kim H.R."/>
            <person name="Rambo T."/>
            <person name="Currie J."/>
            <person name="Collura K."/>
            <person name="Luo M."/>
            <person name="Yang T."/>
            <person name="Ammiraju J.S.S."/>
            <person name="Engler F."/>
            <person name="Soderlund C."/>
            <person name="Wing R.A."/>
            <person name="Palmer L.E."/>
            <person name="de la Bastide M."/>
            <person name="Spiegel L."/>
            <person name="Nascimento L."/>
            <person name="Zutavern T."/>
            <person name="O'Shaughnessy A."/>
            <person name="Dike S."/>
            <person name="Dedhia N."/>
            <person name="Preston R."/>
            <person name="Balija V."/>
            <person name="McCombie W.R."/>
            <person name="Chow T."/>
            <person name="Chen H."/>
            <person name="Chung M."/>
            <person name="Chen C."/>
            <person name="Shaw J."/>
            <person name="Wu H."/>
            <person name="Hsiao K."/>
            <person name="Chao Y."/>
            <person name="Chu M."/>
            <person name="Cheng C."/>
            <person name="Hour A."/>
            <person name="Lee P."/>
            <person name="Lin S."/>
            <person name="Lin Y."/>
            <person name="Liou J."/>
            <person name="Liu S."/>
            <person name="Hsing Y."/>
            <person name="Raghuvanshi S."/>
            <person name="Mohanty A."/>
            <person name="Bharti A.K."/>
            <person name="Gaur A."/>
            <person name="Gupta V."/>
            <person name="Kumar D."/>
            <person name="Ravi V."/>
            <person name="Vij S."/>
            <person name="Kapur A."/>
            <person name="Khurana P."/>
            <person name="Khurana P."/>
            <person name="Khurana J.P."/>
            <person name="Tyagi A.K."/>
            <person name="Gaikwad K."/>
            <person name="Singh A."/>
            <person name="Dalal V."/>
            <person name="Srivastava S."/>
            <person name="Dixit A."/>
            <person name="Pal A.K."/>
            <person name="Ghazi I.A."/>
            <person name="Yadav M."/>
            <person name="Pandit A."/>
            <person name="Bhargava A."/>
            <person name="Sureshbabu K."/>
            <person name="Batra K."/>
            <person name="Sharma T.R."/>
            <person name="Mohapatra T."/>
            <person name="Singh N.K."/>
            <person name="Messing J."/>
            <person name="Nelson A.B."/>
            <person name="Fuks G."/>
            <person name="Kavchok S."/>
            <person name="Keizer G."/>
            <person name="Linton E."/>
            <person name="Llaca V."/>
            <person name="Song R."/>
            <person name="Tanyolac B."/>
            <person name="Young S."/>
            <person name="Ho-Il K."/>
            <person name="Hahn J.H."/>
            <person name="Sangsakoo G."/>
            <person name="Vanavichit A."/>
            <person name="de Mattos Luiz.A.T."/>
            <person name="Zimmer P.D."/>
            <person name="Malone G."/>
            <person name="Dellagostin O."/>
            <person name="de Oliveira A.C."/>
            <person name="Bevan M."/>
            <person name="Bancroft I."/>
            <person name="Minx P."/>
            <person name="Cordum H."/>
            <person name="Wilson R."/>
            <person name="Cheng Z."/>
            <person name="Jin W."/>
            <person name="Jiang J."/>
            <person name="Leong S.A."/>
            <person name="Iwama H."/>
            <person name="Gojobori T."/>
            <person name="Itoh T."/>
            <person name="Niimura Y."/>
            <person name="Fujii Y."/>
            <person name="Habara T."/>
            <person name="Sakai H."/>
            <person name="Sato Y."/>
            <person name="Wilson G."/>
            <person name="Kumar K."/>
            <person name="McCouch S."/>
            <person name="Juretic N."/>
            <person name="Hoen D."/>
            <person name="Wright S."/>
            <person name="Bruskiewich R."/>
            <person name="Bureau T."/>
            <person name="Miyao A."/>
            <person name="Hirochika H."/>
            <person name="Nishikawa T."/>
            <person name="Kadowaki K."/>
            <person name="Sugiura M."/>
            <person name="Burr B."/>
            <person name="Sasaki T."/>
        </authorList>
    </citation>
    <scope>NUCLEOTIDE SEQUENCE [LARGE SCALE GENOMIC DNA]</scope>
    <source>
        <strain evidence="4">cv. Nipponbare</strain>
    </source>
</reference>
<protein>
    <submittedName>
        <fullName evidence="3">Uncharacterized protein</fullName>
    </submittedName>
</protein>
<dbReference type="EMBL" id="AC148393">
    <property type="protein sequence ID" value="AAX96604.1"/>
    <property type="molecule type" value="Genomic_DNA"/>
</dbReference>
<accession>Q2R600</accession>
<name>Q2R600_ORYSJ</name>
<sequence length="146" mass="16363">MAIPQPQSMKKSRKAHSSPQRITLDKPTSRGRGRGGKVQASFLAPKKLDLGKGHEETKGKEVQKKYVAPQEFQLGMPLIGDDVLATMGTSCKDLHDLFDLDRLRAVDTNLLKCYSLLSWQWCQENAPELAFFDPQVVTVTNLENNH</sequence>
<feature type="region of interest" description="Disordered" evidence="1">
    <location>
        <begin position="1"/>
        <end position="38"/>
    </location>
</feature>
<reference evidence="3" key="2">
    <citation type="submission" date="2005-04" db="EMBL/GenBank/DDBJ databases">
        <authorList>
            <person name="Buell R."/>
        </authorList>
    </citation>
    <scope>NUCLEOTIDE SEQUENCE</scope>
</reference>